<protein>
    <submittedName>
        <fullName evidence="2">Uncharacterized protein</fullName>
    </submittedName>
</protein>
<sequence>MWLEARAKARVYVARVRSSLVRSNLISPRPYMVLMAQEQLGGCRGVAGREQSSKQWAGTGTTTITGATEDTTGATEATTGATVATTEATITEATVTEATATATATVDNTGATAKEATRVAMVMEAATGATVGHLLLLLQFVLLLLLLLLRLVLLLLNFSFVVRITTERARGGSLSRPPDSIICSCLPYLLSVNLRSLWFSALYTFLCAKSIKMSVV</sequence>
<evidence type="ECO:0000313" key="3">
    <source>
        <dbReference type="Proteomes" id="UP000233551"/>
    </source>
</evidence>
<proteinExistence type="predicted"/>
<evidence type="ECO:0000313" key="2">
    <source>
        <dbReference type="EMBL" id="PKI79403.1"/>
    </source>
</evidence>
<comment type="caution">
    <text evidence="2">The sequence shown here is derived from an EMBL/GenBank/DDBJ whole genome shotgun (WGS) entry which is preliminary data.</text>
</comment>
<feature type="transmembrane region" description="Helical" evidence="1">
    <location>
        <begin position="140"/>
        <end position="166"/>
    </location>
</feature>
<keyword evidence="1" id="KW-0812">Transmembrane</keyword>
<accession>A0A2I0LFG8</accession>
<keyword evidence="1" id="KW-0472">Membrane</keyword>
<dbReference type="AlphaFoldDB" id="A0A2I0LFG8"/>
<name>A0A2I0LFG8_PUNGR</name>
<organism evidence="2 3">
    <name type="scientific">Punica granatum</name>
    <name type="common">Pomegranate</name>
    <dbReference type="NCBI Taxonomy" id="22663"/>
    <lineage>
        <taxon>Eukaryota</taxon>
        <taxon>Viridiplantae</taxon>
        <taxon>Streptophyta</taxon>
        <taxon>Embryophyta</taxon>
        <taxon>Tracheophyta</taxon>
        <taxon>Spermatophyta</taxon>
        <taxon>Magnoliopsida</taxon>
        <taxon>eudicotyledons</taxon>
        <taxon>Gunneridae</taxon>
        <taxon>Pentapetalae</taxon>
        <taxon>rosids</taxon>
        <taxon>malvids</taxon>
        <taxon>Myrtales</taxon>
        <taxon>Lythraceae</taxon>
        <taxon>Punica</taxon>
    </lineage>
</organism>
<reference evidence="2 3" key="1">
    <citation type="submission" date="2017-11" db="EMBL/GenBank/DDBJ databases">
        <title>De-novo sequencing of pomegranate (Punica granatum L.) genome.</title>
        <authorList>
            <person name="Akparov Z."/>
            <person name="Amiraslanov A."/>
            <person name="Hajiyeva S."/>
            <person name="Abbasov M."/>
            <person name="Kaur K."/>
            <person name="Hamwieh A."/>
            <person name="Solovyev V."/>
            <person name="Salamov A."/>
            <person name="Braich B."/>
            <person name="Kosarev P."/>
            <person name="Mahmoud A."/>
            <person name="Hajiyev E."/>
            <person name="Babayeva S."/>
            <person name="Izzatullayeva V."/>
            <person name="Mammadov A."/>
            <person name="Mammadov A."/>
            <person name="Sharifova S."/>
            <person name="Ojaghi J."/>
            <person name="Eynullazada K."/>
            <person name="Bayramov B."/>
            <person name="Abdulazimova A."/>
            <person name="Shahmuradov I."/>
        </authorList>
    </citation>
    <scope>NUCLEOTIDE SEQUENCE [LARGE SCALE GENOMIC DNA]</scope>
    <source>
        <strain evidence="3">cv. AG2017</strain>
        <tissue evidence="2">Leaf</tissue>
    </source>
</reference>
<keyword evidence="1" id="KW-1133">Transmembrane helix</keyword>
<dbReference type="EMBL" id="PGOL01000006">
    <property type="protein sequence ID" value="PKI79403.1"/>
    <property type="molecule type" value="Genomic_DNA"/>
</dbReference>
<keyword evidence="3" id="KW-1185">Reference proteome</keyword>
<dbReference type="Proteomes" id="UP000233551">
    <property type="component" value="Unassembled WGS sequence"/>
</dbReference>
<gene>
    <name evidence="2" type="ORF">CRG98_000218</name>
</gene>
<evidence type="ECO:0000256" key="1">
    <source>
        <dbReference type="SAM" id="Phobius"/>
    </source>
</evidence>